<dbReference type="Proteomes" id="UP000324497">
    <property type="component" value="Chromosome"/>
</dbReference>
<sequence length="75" mass="9002">MSNSQSMVVKIFAKKQVVSIQKWNMGVNKDKISHRYYYNLKNKTITLPFLWFLKFYIVVALTQKKNIVHQYLSMK</sequence>
<keyword evidence="1" id="KW-1133">Transmembrane helix</keyword>
<name>A0A3Q8CLR8_9LACO</name>
<feature type="transmembrane region" description="Helical" evidence="1">
    <location>
        <begin position="45"/>
        <end position="62"/>
    </location>
</feature>
<reference evidence="2 3" key="1">
    <citation type="submission" date="2016-11" db="EMBL/GenBank/DDBJ databases">
        <title>Interaction between Lactobacillus species and yeast in water kefir.</title>
        <authorList>
            <person name="Behr J."/>
            <person name="Xu D."/>
            <person name="Vogel R.F."/>
        </authorList>
    </citation>
    <scope>NUCLEOTIDE SEQUENCE [LARGE SCALE GENOMIC DNA]</scope>
    <source>
        <strain evidence="2 3">TMW 1.1827</strain>
    </source>
</reference>
<organism evidence="2 3">
    <name type="scientific">Liquorilactobacillus nagelii</name>
    <dbReference type="NCBI Taxonomy" id="82688"/>
    <lineage>
        <taxon>Bacteria</taxon>
        <taxon>Bacillati</taxon>
        <taxon>Bacillota</taxon>
        <taxon>Bacilli</taxon>
        <taxon>Lactobacillales</taxon>
        <taxon>Lactobacillaceae</taxon>
        <taxon>Liquorilactobacillus</taxon>
    </lineage>
</organism>
<evidence type="ECO:0000313" key="2">
    <source>
        <dbReference type="EMBL" id="AUJ31707.1"/>
    </source>
</evidence>
<accession>A0A3Q8CLR8</accession>
<protein>
    <submittedName>
        <fullName evidence="2">Uncharacterized protein</fullName>
    </submittedName>
</protein>
<keyword evidence="3" id="KW-1185">Reference proteome</keyword>
<evidence type="ECO:0000256" key="1">
    <source>
        <dbReference type="SAM" id="Phobius"/>
    </source>
</evidence>
<evidence type="ECO:0000313" key="3">
    <source>
        <dbReference type="Proteomes" id="UP000324497"/>
    </source>
</evidence>
<proteinExistence type="predicted"/>
<dbReference type="EMBL" id="CP018180">
    <property type="protein sequence ID" value="AUJ31707.1"/>
    <property type="molecule type" value="Genomic_DNA"/>
</dbReference>
<dbReference type="AlphaFoldDB" id="A0A3Q8CLR8"/>
<keyword evidence="1" id="KW-0472">Membrane</keyword>
<gene>
    <name evidence="2" type="ORF">BSQ50_03525</name>
</gene>
<dbReference type="KEGG" id="lng:BSQ50_03525"/>
<keyword evidence="1" id="KW-0812">Transmembrane</keyword>